<dbReference type="AlphaFoldDB" id="A6FX78"/>
<sequence length="278" mass="29694">MNLEDGLWEQTKGEGARVALLDSGVADISVLDHDKLRRLTHEGEPARARDRSANGHGTAVAGIVSARHRRTPGIAPEADCLCVDVYGVDGRPSDYRAAEAMKFVAQSGEVDLVCCTFTFRRVSDELSEGLAALREANIPVLIASGNRRRETSAFPEELEGVTTVGAMTSSKRMLSNSRFGDWTTVAAPGMRIATWRTSGSVDRQFTGTSAAAPVLTGVCALLLSQARSLGGDAAVDAVRDQLHQLIVDSSETKRRDVPFLDVEALTKATLNLAKASQA</sequence>
<proteinExistence type="inferred from homology"/>
<dbReference type="STRING" id="391625.PPSIR1_05528"/>
<feature type="domain" description="Peptidase S8/S53" evidence="6">
    <location>
        <begin position="13"/>
        <end position="250"/>
    </location>
</feature>
<dbReference type="InterPro" id="IPR022398">
    <property type="entry name" value="Peptidase_S8_His-AS"/>
</dbReference>
<dbReference type="PROSITE" id="PS00137">
    <property type="entry name" value="SUBTILASE_HIS"/>
    <property type="match status" value="1"/>
</dbReference>
<dbReference type="InterPro" id="IPR050131">
    <property type="entry name" value="Peptidase_S8_subtilisin-like"/>
</dbReference>
<dbReference type="SUPFAM" id="SSF52743">
    <property type="entry name" value="Subtilisin-like"/>
    <property type="match status" value="1"/>
</dbReference>
<evidence type="ECO:0000259" key="6">
    <source>
        <dbReference type="Pfam" id="PF00082"/>
    </source>
</evidence>
<evidence type="ECO:0000256" key="2">
    <source>
        <dbReference type="ARBA" id="ARBA00022670"/>
    </source>
</evidence>
<evidence type="ECO:0000256" key="4">
    <source>
        <dbReference type="ARBA" id="ARBA00022825"/>
    </source>
</evidence>
<dbReference type="CDD" id="cd00306">
    <property type="entry name" value="Peptidases_S8_S53"/>
    <property type="match status" value="1"/>
</dbReference>
<dbReference type="PROSITE" id="PS51892">
    <property type="entry name" value="SUBTILASE"/>
    <property type="match status" value="1"/>
</dbReference>
<keyword evidence="8" id="KW-1185">Reference proteome</keyword>
<dbReference type="OrthoDB" id="9765693at2"/>
<reference evidence="7 8" key="1">
    <citation type="submission" date="2007-06" db="EMBL/GenBank/DDBJ databases">
        <authorList>
            <person name="Shimkets L."/>
            <person name="Ferriera S."/>
            <person name="Johnson J."/>
            <person name="Kravitz S."/>
            <person name="Beeson K."/>
            <person name="Sutton G."/>
            <person name="Rogers Y.-H."/>
            <person name="Friedman R."/>
            <person name="Frazier M."/>
            <person name="Venter J.C."/>
        </authorList>
    </citation>
    <scope>NUCLEOTIDE SEQUENCE [LARGE SCALE GENOMIC DNA]</scope>
    <source>
        <strain evidence="7 8">SIR-1</strain>
    </source>
</reference>
<feature type="active site" description="Charge relay system" evidence="5">
    <location>
        <position position="56"/>
    </location>
</feature>
<dbReference type="Pfam" id="PF00082">
    <property type="entry name" value="Peptidase_S8"/>
    <property type="match status" value="1"/>
</dbReference>
<name>A6FX78_9BACT</name>
<dbReference type="PANTHER" id="PTHR43806">
    <property type="entry name" value="PEPTIDASE S8"/>
    <property type="match status" value="1"/>
</dbReference>
<gene>
    <name evidence="7" type="ORF">PPSIR1_05528</name>
</gene>
<evidence type="ECO:0000313" key="7">
    <source>
        <dbReference type="EMBL" id="EDM81902.1"/>
    </source>
</evidence>
<keyword evidence="3 5" id="KW-0378">Hydrolase</keyword>
<dbReference type="Proteomes" id="UP000005801">
    <property type="component" value="Unassembled WGS sequence"/>
</dbReference>
<dbReference type="eggNOG" id="COG1404">
    <property type="taxonomic scope" value="Bacteria"/>
</dbReference>
<comment type="caution">
    <text evidence="7">The sequence shown here is derived from an EMBL/GenBank/DDBJ whole genome shotgun (WGS) entry which is preliminary data.</text>
</comment>
<dbReference type="GO" id="GO:0004252">
    <property type="term" value="F:serine-type endopeptidase activity"/>
    <property type="evidence" value="ECO:0007669"/>
    <property type="project" value="UniProtKB-UniRule"/>
</dbReference>
<dbReference type="InterPro" id="IPR000209">
    <property type="entry name" value="Peptidase_S8/S53_dom"/>
</dbReference>
<dbReference type="Gene3D" id="3.40.50.200">
    <property type="entry name" value="Peptidase S8/S53 domain"/>
    <property type="match status" value="1"/>
</dbReference>
<evidence type="ECO:0000256" key="5">
    <source>
        <dbReference type="PROSITE-ProRule" id="PRU01240"/>
    </source>
</evidence>
<protein>
    <submittedName>
        <fullName evidence="7">Peptidase S8 and S53, subtilisin, kexin, sedolisin</fullName>
    </submittedName>
</protein>
<dbReference type="PRINTS" id="PR00723">
    <property type="entry name" value="SUBTILISIN"/>
</dbReference>
<evidence type="ECO:0000256" key="3">
    <source>
        <dbReference type="ARBA" id="ARBA00022801"/>
    </source>
</evidence>
<evidence type="ECO:0000313" key="8">
    <source>
        <dbReference type="Proteomes" id="UP000005801"/>
    </source>
</evidence>
<keyword evidence="4 5" id="KW-0720">Serine protease</keyword>
<accession>A6FX78</accession>
<feature type="active site" description="Charge relay system" evidence="5">
    <location>
        <position position="22"/>
    </location>
</feature>
<dbReference type="InterPro" id="IPR015500">
    <property type="entry name" value="Peptidase_S8_subtilisin-rel"/>
</dbReference>
<organism evidence="7 8">
    <name type="scientific">Plesiocystis pacifica SIR-1</name>
    <dbReference type="NCBI Taxonomy" id="391625"/>
    <lineage>
        <taxon>Bacteria</taxon>
        <taxon>Pseudomonadati</taxon>
        <taxon>Myxococcota</taxon>
        <taxon>Polyangia</taxon>
        <taxon>Nannocystales</taxon>
        <taxon>Nannocystaceae</taxon>
        <taxon>Plesiocystis</taxon>
    </lineage>
</organism>
<dbReference type="GO" id="GO:0006508">
    <property type="term" value="P:proteolysis"/>
    <property type="evidence" value="ECO:0007669"/>
    <property type="project" value="UniProtKB-KW"/>
</dbReference>
<dbReference type="PANTHER" id="PTHR43806:SF11">
    <property type="entry name" value="CEREVISIN-RELATED"/>
    <property type="match status" value="1"/>
</dbReference>
<keyword evidence="2 5" id="KW-0645">Protease</keyword>
<dbReference type="InterPro" id="IPR036852">
    <property type="entry name" value="Peptidase_S8/S53_dom_sf"/>
</dbReference>
<feature type="active site" description="Charge relay system" evidence="5">
    <location>
        <position position="209"/>
    </location>
</feature>
<evidence type="ECO:0000256" key="1">
    <source>
        <dbReference type="ARBA" id="ARBA00011073"/>
    </source>
</evidence>
<comment type="similarity">
    <text evidence="1 5">Belongs to the peptidase S8 family.</text>
</comment>
<dbReference type="EMBL" id="ABCS01000001">
    <property type="protein sequence ID" value="EDM81902.1"/>
    <property type="molecule type" value="Genomic_DNA"/>
</dbReference>